<dbReference type="PANTHER" id="PTHR45982:SF1">
    <property type="entry name" value="REGULATOR OF CHROMOSOME CONDENSATION"/>
    <property type="match status" value="1"/>
</dbReference>
<dbReference type="Proteomes" id="UP000182998">
    <property type="component" value="Unassembled WGS sequence"/>
</dbReference>
<evidence type="ECO:0000313" key="4">
    <source>
        <dbReference type="EMBL" id="SCY21978.1"/>
    </source>
</evidence>
<dbReference type="RefSeq" id="WP_045099927.1">
    <property type="nucleotide sequence ID" value="NZ_CP020614.1"/>
</dbReference>
<reference evidence="5" key="2">
    <citation type="submission" date="2014-09" db="EMBL/GenBank/DDBJ databases">
        <authorList>
            <person name="Gomez-Valero L."/>
        </authorList>
    </citation>
    <scope>NUCLEOTIDE SEQUENCE [LARGE SCALE GENOMIC DNA]</scope>
    <source>
        <strain evidence="5">ATCC33218</strain>
    </source>
</reference>
<dbReference type="InterPro" id="IPR051553">
    <property type="entry name" value="Ran_GTPase-activating"/>
</dbReference>
<dbReference type="Gene3D" id="2.130.10.30">
    <property type="entry name" value="Regulator of chromosome condensation 1/beta-lactamase-inhibitor protein II"/>
    <property type="match status" value="2"/>
</dbReference>
<reference evidence="3" key="1">
    <citation type="submission" date="2014-09" db="EMBL/GenBank/DDBJ databases">
        <authorList>
            <person name="GOMEZ-VALERO Laura"/>
        </authorList>
    </citation>
    <scope>NUCLEOTIDE SEQUENCE</scope>
    <source>
        <strain evidence="3">ATCC33218</strain>
    </source>
</reference>
<dbReference type="STRING" id="451.B6N58_03835"/>
<dbReference type="SUPFAM" id="SSF50985">
    <property type="entry name" value="RCC1/BLIP-II"/>
    <property type="match status" value="1"/>
</dbReference>
<dbReference type="Pfam" id="PF13540">
    <property type="entry name" value="RCC1_2"/>
    <property type="match status" value="3"/>
</dbReference>
<feature type="domain" description="F-box" evidence="2">
    <location>
        <begin position="10"/>
        <end position="60"/>
    </location>
</feature>
<dbReference type="InterPro" id="IPR000408">
    <property type="entry name" value="Reg_chr_condens"/>
</dbReference>
<dbReference type="GO" id="GO:0005737">
    <property type="term" value="C:cytoplasm"/>
    <property type="evidence" value="ECO:0007669"/>
    <property type="project" value="TreeGrafter"/>
</dbReference>
<name>A0A098GJR5_LEGMI</name>
<dbReference type="HOGENOM" id="CLU_615272_0_0_6"/>
<dbReference type="Proteomes" id="UP000032414">
    <property type="component" value="Chromosome I"/>
</dbReference>
<dbReference type="KEGG" id="tmc:LMI_2472"/>
<dbReference type="GO" id="GO:0005085">
    <property type="term" value="F:guanyl-nucleotide exchange factor activity"/>
    <property type="evidence" value="ECO:0007669"/>
    <property type="project" value="TreeGrafter"/>
</dbReference>
<dbReference type="PROSITE" id="PS00626">
    <property type="entry name" value="RCC1_2"/>
    <property type="match status" value="1"/>
</dbReference>
<feature type="compositionally biased region" description="Basic and acidic residues" evidence="1">
    <location>
        <begin position="146"/>
        <end position="160"/>
    </location>
</feature>
<dbReference type="OrthoDB" id="5652934at2"/>
<evidence type="ECO:0000259" key="2">
    <source>
        <dbReference type="PROSITE" id="PS50181"/>
    </source>
</evidence>
<dbReference type="PATRIC" id="fig|451.8.peg.2785"/>
<evidence type="ECO:0000313" key="6">
    <source>
        <dbReference type="Proteomes" id="UP000182998"/>
    </source>
</evidence>
<dbReference type="AlphaFoldDB" id="A0A098GJR5"/>
<organism evidence="3 5">
    <name type="scientific">Legionella micdadei</name>
    <name type="common">Tatlockia micdadei</name>
    <dbReference type="NCBI Taxonomy" id="451"/>
    <lineage>
        <taxon>Bacteria</taxon>
        <taxon>Pseudomonadati</taxon>
        <taxon>Pseudomonadota</taxon>
        <taxon>Gammaproteobacteria</taxon>
        <taxon>Legionellales</taxon>
        <taxon>Legionellaceae</taxon>
        <taxon>Legionella</taxon>
    </lineage>
</organism>
<dbReference type="PANTHER" id="PTHR45982">
    <property type="entry name" value="REGULATOR OF CHROMOSOME CONDENSATION"/>
    <property type="match status" value="1"/>
</dbReference>
<evidence type="ECO:0000256" key="1">
    <source>
        <dbReference type="SAM" id="MobiDB-lite"/>
    </source>
</evidence>
<accession>A0A098GJR5</accession>
<dbReference type="PROSITE" id="PS50012">
    <property type="entry name" value="RCC1_3"/>
    <property type="match status" value="2"/>
</dbReference>
<evidence type="ECO:0000313" key="5">
    <source>
        <dbReference type="Proteomes" id="UP000032414"/>
    </source>
</evidence>
<gene>
    <name evidence="3" type="ORF">LMI_2472</name>
    <name evidence="4" type="ORF">SAMN02982997_01112</name>
</gene>
<reference evidence="4 6" key="3">
    <citation type="submission" date="2016-10" db="EMBL/GenBank/DDBJ databases">
        <authorList>
            <person name="Varghese N."/>
            <person name="Submissions S."/>
        </authorList>
    </citation>
    <scope>NUCLEOTIDE SEQUENCE [LARGE SCALE GENOMIC DNA]</scope>
    <source>
        <strain evidence="4 6">ATCC 33218</strain>
    </source>
</reference>
<protein>
    <submittedName>
        <fullName evidence="4">Regulator of chromosome condensation (RCC1) repeat-containing protein</fullName>
    </submittedName>
</protein>
<sequence>MHEKTENNAANIFLTLPLEILYQQFDGIPLSSLTNLYRVDRALKNIVGEYLKNELQIKQIACGQNHTLILLKNGRVFATGSNKYGQLGVSDTNCFYLTEITGIDRIQAISAGFNHSMMLSKEKEVWVMGDNSKNQLLFLEKIAAEGKENSPEEPRTEAENSPKPVPLQKISGLDKIQAITTVDFTTAVLTTDGTVHSYGNDKLKPHLINNQLRLLPDWISLPKDLDIADVSFANSPHALLLTTKGELYGIGNNELGQLGLEKTEDCPTWTKLCDHQVSKIKATSLGSIILTAAHKLMVSGFNANRQFGKAVEMIAGFEEIATDVSDFDANDSHTIYLDTSNRLHGMGCNDLGQLGTGNPKALAGSTPAPLIPVQQLTVSKANLIQSRTPKVNQSFFQFLPQLSRIEEVEWEEREDIKWEEGNLDKDRKDTKWEEDDWDQASLQLF</sequence>
<dbReference type="PRINTS" id="PR00633">
    <property type="entry name" value="RCCNDNSATION"/>
</dbReference>
<dbReference type="EMBL" id="LN614830">
    <property type="protein sequence ID" value="CEG61736.1"/>
    <property type="molecule type" value="Genomic_DNA"/>
</dbReference>
<proteinExistence type="predicted"/>
<dbReference type="PROSITE" id="PS50181">
    <property type="entry name" value="FBOX"/>
    <property type="match status" value="1"/>
</dbReference>
<dbReference type="InterPro" id="IPR009091">
    <property type="entry name" value="RCC1/BLIP-II"/>
</dbReference>
<dbReference type="InterPro" id="IPR001810">
    <property type="entry name" value="F-box_dom"/>
</dbReference>
<feature type="region of interest" description="Disordered" evidence="1">
    <location>
        <begin position="146"/>
        <end position="167"/>
    </location>
</feature>
<keyword evidence="6" id="KW-1185">Reference proteome</keyword>
<evidence type="ECO:0000313" key="3">
    <source>
        <dbReference type="EMBL" id="CEG61736.1"/>
    </source>
</evidence>
<dbReference type="EMBL" id="FMVN01000005">
    <property type="protein sequence ID" value="SCY21978.1"/>
    <property type="molecule type" value="Genomic_DNA"/>
</dbReference>